<feature type="compositionally biased region" description="Low complexity" evidence="1">
    <location>
        <begin position="119"/>
        <end position="129"/>
    </location>
</feature>
<dbReference type="PANTHER" id="PTHR38221">
    <property type="entry name" value="BNAA04G14260D PROTEIN"/>
    <property type="match status" value="1"/>
</dbReference>
<evidence type="ECO:0000313" key="2">
    <source>
        <dbReference type="EMBL" id="KAK1262084.1"/>
    </source>
</evidence>
<accession>A0AAV9ADD1</accession>
<evidence type="ECO:0000313" key="3">
    <source>
        <dbReference type="Proteomes" id="UP001179952"/>
    </source>
</evidence>
<dbReference type="Proteomes" id="UP001179952">
    <property type="component" value="Unassembled WGS sequence"/>
</dbReference>
<feature type="region of interest" description="Disordered" evidence="1">
    <location>
        <begin position="170"/>
        <end position="200"/>
    </location>
</feature>
<dbReference type="PANTHER" id="PTHR38221:SF1">
    <property type="entry name" value="OVULE PROTEIN"/>
    <property type="match status" value="1"/>
</dbReference>
<organism evidence="2 3">
    <name type="scientific">Acorus gramineus</name>
    <name type="common">Dwarf sweet flag</name>
    <dbReference type="NCBI Taxonomy" id="55184"/>
    <lineage>
        <taxon>Eukaryota</taxon>
        <taxon>Viridiplantae</taxon>
        <taxon>Streptophyta</taxon>
        <taxon>Embryophyta</taxon>
        <taxon>Tracheophyta</taxon>
        <taxon>Spermatophyta</taxon>
        <taxon>Magnoliopsida</taxon>
        <taxon>Liliopsida</taxon>
        <taxon>Acoraceae</taxon>
        <taxon>Acorus</taxon>
    </lineage>
</organism>
<proteinExistence type="predicted"/>
<reference evidence="2" key="2">
    <citation type="submission" date="2023-06" db="EMBL/GenBank/DDBJ databases">
        <authorList>
            <person name="Ma L."/>
            <person name="Liu K.-W."/>
            <person name="Li Z."/>
            <person name="Hsiao Y.-Y."/>
            <person name="Qi Y."/>
            <person name="Fu T."/>
            <person name="Tang G."/>
            <person name="Zhang D."/>
            <person name="Sun W.-H."/>
            <person name="Liu D.-K."/>
            <person name="Li Y."/>
            <person name="Chen G.-Z."/>
            <person name="Liu X.-D."/>
            <person name="Liao X.-Y."/>
            <person name="Jiang Y.-T."/>
            <person name="Yu X."/>
            <person name="Hao Y."/>
            <person name="Huang J."/>
            <person name="Zhao X.-W."/>
            <person name="Ke S."/>
            <person name="Chen Y.-Y."/>
            <person name="Wu W.-L."/>
            <person name="Hsu J.-L."/>
            <person name="Lin Y.-F."/>
            <person name="Huang M.-D."/>
            <person name="Li C.-Y."/>
            <person name="Huang L."/>
            <person name="Wang Z.-W."/>
            <person name="Zhao X."/>
            <person name="Zhong W.-Y."/>
            <person name="Peng D.-H."/>
            <person name="Ahmad S."/>
            <person name="Lan S."/>
            <person name="Zhang J.-S."/>
            <person name="Tsai W.-C."/>
            <person name="Van De Peer Y."/>
            <person name="Liu Z.-J."/>
        </authorList>
    </citation>
    <scope>NUCLEOTIDE SEQUENCE</scope>
    <source>
        <strain evidence="2">SCP</strain>
        <tissue evidence="2">Leaves</tissue>
    </source>
</reference>
<sequence length="307" mass="32700">MNDGLDSYDCILSAGGEVTGSQEELLRRSFFIGAGVCPPINNNRGGGGSSGEDASSPYRIPLDPLAIFMCSPPDSPVGIAAGAPPVGEGDDGGGNLGLENNQNGDRGVANGTEEKDSKGLNGASSSGGSRRVRFIVKSPSAYESRDIAEQALGAVSEEPPLDEGVCVGRRRKKKHHHHHHRRKSKVSIGKSVAEDEQLKPSDDYRVVDRLSGKEPPEGIDEFTKYRYIKSGLPPLPSNPRKLPPSIQTMNGSGDLGAKAGLLDALKVFVGEPKRRFEGVDVLDVVAMKGIDLPPPRWWRPGGYEAKP</sequence>
<dbReference type="AlphaFoldDB" id="A0AAV9ADD1"/>
<feature type="region of interest" description="Disordered" evidence="1">
    <location>
        <begin position="78"/>
        <end position="132"/>
    </location>
</feature>
<dbReference type="EMBL" id="JAUJYN010000010">
    <property type="protein sequence ID" value="KAK1262084.1"/>
    <property type="molecule type" value="Genomic_DNA"/>
</dbReference>
<name>A0AAV9ADD1_ACOGR</name>
<keyword evidence="3" id="KW-1185">Reference proteome</keyword>
<gene>
    <name evidence="2" type="ORF">QJS04_geneDACA008669</name>
</gene>
<comment type="caution">
    <text evidence="2">The sequence shown here is derived from an EMBL/GenBank/DDBJ whole genome shotgun (WGS) entry which is preliminary data.</text>
</comment>
<feature type="compositionally biased region" description="Basic residues" evidence="1">
    <location>
        <begin position="170"/>
        <end position="185"/>
    </location>
</feature>
<protein>
    <submittedName>
        <fullName evidence="2">Uncharacterized protein</fullName>
    </submittedName>
</protein>
<evidence type="ECO:0000256" key="1">
    <source>
        <dbReference type="SAM" id="MobiDB-lite"/>
    </source>
</evidence>
<reference evidence="2" key="1">
    <citation type="journal article" date="2023" name="Nat. Commun.">
        <title>Diploid and tetraploid genomes of Acorus and the evolution of monocots.</title>
        <authorList>
            <person name="Ma L."/>
            <person name="Liu K.W."/>
            <person name="Li Z."/>
            <person name="Hsiao Y.Y."/>
            <person name="Qi Y."/>
            <person name="Fu T."/>
            <person name="Tang G.D."/>
            <person name="Zhang D."/>
            <person name="Sun W.H."/>
            <person name="Liu D.K."/>
            <person name="Li Y."/>
            <person name="Chen G.Z."/>
            <person name="Liu X.D."/>
            <person name="Liao X.Y."/>
            <person name="Jiang Y.T."/>
            <person name="Yu X."/>
            <person name="Hao Y."/>
            <person name="Huang J."/>
            <person name="Zhao X.W."/>
            <person name="Ke S."/>
            <person name="Chen Y.Y."/>
            <person name="Wu W.L."/>
            <person name="Hsu J.L."/>
            <person name="Lin Y.F."/>
            <person name="Huang M.D."/>
            <person name="Li C.Y."/>
            <person name="Huang L."/>
            <person name="Wang Z.W."/>
            <person name="Zhao X."/>
            <person name="Zhong W.Y."/>
            <person name="Peng D.H."/>
            <person name="Ahmad S."/>
            <person name="Lan S."/>
            <person name="Zhang J.S."/>
            <person name="Tsai W.C."/>
            <person name="Van de Peer Y."/>
            <person name="Liu Z.J."/>
        </authorList>
    </citation>
    <scope>NUCLEOTIDE SEQUENCE</scope>
    <source>
        <strain evidence="2">SCP</strain>
    </source>
</reference>